<dbReference type="InterPro" id="IPR027417">
    <property type="entry name" value="P-loop_NTPase"/>
</dbReference>
<evidence type="ECO:0000256" key="9">
    <source>
        <dbReference type="ARBA" id="ARBA00023134"/>
    </source>
</evidence>
<reference evidence="11 12" key="1">
    <citation type="submission" date="2012-10" db="EMBL/GenBank/DDBJ databases">
        <authorList>
            <person name="Zafar N."/>
            <person name="Inman J."/>
            <person name="Hall N."/>
            <person name="Lorenzi H."/>
            <person name="Caler E."/>
        </authorList>
    </citation>
    <scope>NUCLEOTIDE SEQUENCE [LARGE SCALE GENOMIC DNA]</scope>
    <source>
        <strain evidence="11 12">IP1</strain>
    </source>
</reference>
<evidence type="ECO:0000313" key="12">
    <source>
        <dbReference type="Proteomes" id="UP000014680"/>
    </source>
</evidence>
<dbReference type="OMA" id="PRNKCLL"/>
<sequence>MSVKLVAVGDGAVGKTSMLICYTKNEFPEAYVPTVFDNYTTNVSYGKEVVQLQIWDTAGQEEYESFRPLSYPSTDIFLLCFNVIQPSSLTNIIEKWYPEVKQYCPTSKTIVVGLKIDLRDSVREIHKLEERGQKPVTLEEVSNVIRDSGIQVDRTMECSAKTQKGLKEVFYTAVELCMVDKKQNQVHQSDKTGSVENGDKKQKCCCVLL</sequence>
<dbReference type="PANTHER" id="PTHR24072">
    <property type="entry name" value="RHO FAMILY GTPASE"/>
    <property type="match status" value="1"/>
</dbReference>
<dbReference type="InterPro" id="IPR003578">
    <property type="entry name" value="Small_GTPase_Rho"/>
</dbReference>
<dbReference type="InterPro" id="IPR001806">
    <property type="entry name" value="Small_GTPase"/>
</dbReference>
<dbReference type="GeneID" id="14883862"/>
<dbReference type="CDD" id="cd00157">
    <property type="entry name" value="Rho"/>
    <property type="match status" value="1"/>
</dbReference>
<keyword evidence="10" id="KW-0206">Cytoskeleton</keyword>
<dbReference type="GO" id="GO:0005525">
    <property type="term" value="F:GTP binding"/>
    <property type="evidence" value="ECO:0007669"/>
    <property type="project" value="UniProtKB-KW"/>
</dbReference>
<accession>L7FK95</accession>
<dbReference type="GO" id="GO:0005856">
    <property type="term" value="C:cytoskeleton"/>
    <property type="evidence" value="ECO:0007669"/>
    <property type="project" value="UniProtKB-SubCell"/>
</dbReference>
<dbReference type="VEuPathDB" id="AmoebaDB:EIN_283780"/>
<keyword evidence="7" id="KW-0378">Hydrolase</keyword>
<dbReference type="AlphaFoldDB" id="L7FK95"/>
<dbReference type="PRINTS" id="PR00449">
    <property type="entry name" value="RASTRNSFRMNG"/>
</dbReference>
<dbReference type="PROSITE" id="PS51419">
    <property type="entry name" value="RAB"/>
    <property type="match status" value="1"/>
</dbReference>
<dbReference type="OrthoDB" id="8830751at2759"/>
<evidence type="ECO:0000256" key="7">
    <source>
        <dbReference type="ARBA" id="ARBA00022801"/>
    </source>
</evidence>
<dbReference type="PROSITE" id="PS51421">
    <property type="entry name" value="RAS"/>
    <property type="match status" value="1"/>
</dbReference>
<dbReference type="SMART" id="SM00173">
    <property type="entry name" value="RAS"/>
    <property type="match status" value="1"/>
</dbReference>
<keyword evidence="9" id="KW-0342">GTP-binding</keyword>
<dbReference type="InterPro" id="IPR005225">
    <property type="entry name" value="Small_GTP-bd"/>
</dbReference>
<evidence type="ECO:0000256" key="10">
    <source>
        <dbReference type="ARBA" id="ARBA00023212"/>
    </source>
</evidence>
<keyword evidence="5" id="KW-0479">Metal-binding</keyword>
<dbReference type="Proteomes" id="UP000014680">
    <property type="component" value="Unassembled WGS sequence"/>
</dbReference>
<dbReference type="GO" id="GO:0003925">
    <property type="term" value="F:G protein activity"/>
    <property type="evidence" value="ECO:0007669"/>
    <property type="project" value="UniProtKB-EC"/>
</dbReference>
<dbReference type="SUPFAM" id="SSF52540">
    <property type="entry name" value="P-loop containing nucleoside triphosphate hydrolases"/>
    <property type="match status" value="1"/>
</dbReference>
<comment type="similarity">
    <text evidence="3">Belongs to the small GTPase superfamily. Rho family.</text>
</comment>
<organism evidence="11 12">
    <name type="scientific">Entamoeba invadens IP1</name>
    <dbReference type="NCBI Taxonomy" id="370355"/>
    <lineage>
        <taxon>Eukaryota</taxon>
        <taxon>Amoebozoa</taxon>
        <taxon>Evosea</taxon>
        <taxon>Archamoebae</taxon>
        <taxon>Mastigamoebida</taxon>
        <taxon>Entamoebidae</taxon>
        <taxon>Entamoeba</taxon>
    </lineage>
</organism>
<protein>
    <recommendedName>
        <fullName evidence="4">small monomeric GTPase</fullName>
        <ecNumber evidence="4">3.6.5.2</ecNumber>
    </recommendedName>
</protein>
<dbReference type="Pfam" id="PF00071">
    <property type="entry name" value="Ras"/>
    <property type="match status" value="1"/>
</dbReference>
<comment type="cofactor">
    <cofactor evidence="1">
        <name>Mg(2+)</name>
        <dbReference type="ChEBI" id="CHEBI:18420"/>
    </cofactor>
</comment>
<evidence type="ECO:0000256" key="4">
    <source>
        <dbReference type="ARBA" id="ARBA00011984"/>
    </source>
</evidence>
<dbReference type="SMART" id="SM00175">
    <property type="entry name" value="RAB"/>
    <property type="match status" value="1"/>
</dbReference>
<keyword evidence="8" id="KW-0460">Magnesium</keyword>
<dbReference type="GO" id="GO:0046872">
    <property type="term" value="F:metal ion binding"/>
    <property type="evidence" value="ECO:0007669"/>
    <property type="project" value="UniProtKB-KW"/>
</dbReference>
<evidence type="ECO:0000256" key="6">
    <source>
        <dbReference type="ARBA" id="ARBA00022741"/>
    </source>
</evidence>
<evidence type="ECO:0000256" key="3">
    <source>
        <dbReference type="ARBA" id="ARBA00010142"/>
    </source>
</evidence>
<dbReference type="FunFam" id="3.40.50.300:FF:001179">
    <property type="entry name" value="Rho family GTPase"/>
    <property type="match status" value="1"/>
</dbReference>
<evidence type="ECO:0000256" key="2">
    <source>
        <dbReference type="ARBA" id="ARBA00004245"/>
    </source>
</evidence>
<evidence type="ECO:0000256" key="5">
    <source>
        <dbReference type="ARBA" id="ARBA00022723"/>
    </source>
</evidence>
<name>L7FK95_ENTIV</name>
<gene>
    <name evidence="11" type="ORF">EIN_283780</name>
</gene>
<dbReference type="RefSeq" id="XP_004184178.1">
    <property type="nucleotide sequence ID" value="XM_004184130.1"/>
</dbReference>
<dbReference type="SMART" id="SM00174">
    <property type="entry name" value="RHO"/>
    <property type="match status" value="1"/>
</dbReference>
<dbReference type="EC" id="3.6.5.2" evidence="4"/>
<dbReference type="EMBL" id="KB207106">
    <property type="protein sequence ID" value="ELP84832.1"/>
    <property type="molecule type" value="Genomic_DNA"/>
</dbReference>
<dbReference type="PROSITE" id="PS51420">
    <property type="entry name" value="RHO"/>
    <property type="match status" value="1"/>
</dbReference>
<comment type="subcellular location">
    <subcellularLocation>
        <location evidence="2">Cytoplasm</location>
        <location evidence="2">Cytoskeleton</location>
    </subcellularLocation>
</comment>
<dbReference type="KEGG" id="eiv:EIN_283780"/>
<proteinExistence type="inferred from homology"/>
<dbReference type="GO" id="GO:0007264">
    <property type="term" value="P:small GTPase-mediated signal transduction"/>
    <property type="evidence" value="ECO:0007669"/>
    <property type="project" value="InterPro"/>
</dbReference>
<keyword evidence="12" id="KW-1185">Reference proteome</keyword>
<evidence type="ECO:0000313" key="11">
    <source>
        <dbReference type="EMBL" id="ELP84832.1"/>
    </source>
</evidence>
<evidence type="ECO:0000256" key="1">
    <source>
        <dbReference type="ARBA" id="ARBA00001946"/>
    </source>
</evidence>
<keyword evidence="10" id="KW-0963">Cytoplasm</keyword>
<keyword evidence="6" id="KW-0547">Nucleotide-binding</keyword>
<dbReference type="Gene3D" id="3.40.50.300">
    <property type="entry name" value="P-loop containing nucleotide triphosphate hydrolases"/>
    <property type="match status" value="1"/>
</dbReference>
<evidence type="ECO:0000256" key="8">
    <source>
        <dbReference type="ARBA" id="ARBA00022842"/>
    </source>
</evidence>
<dbReference type="NCBIfam" id="TIGR00231">
    <property type="entry name" value="small_GTP"/>
    <property type="match status" value="1"/>
</dbReference>